<sequence length="361" mass="40692">MEVEKVLYMTKGVGHNSYANNSLLQRTIATQARPVIEESTRELYNTLTPECIMMADMGCSSGPNALVVVSRIIDVIGEASRSINRQCPQFGVFLNDLPGNDFNALFNLLPSFDQAVKEAKGSDFRPCFVSGIPKSFYGRVFPDKFLHFVHSSYSVHWLSQVPRGLVSENGEPLNKGNIYIAKTSPQEISKVYYAQFKRDFTLFLRSRSREMVPGGQMVLIFQGSYNSDDPDSLWELLGSTLNDMVSKGVIEQEKLDWFNMPFYSPTVDEVRKLVQAEGSFVLNKLETFTVDWSVDTSQNLETRAKFVAKTIRVVTESLLATAFSHTAVDDLFLQFETRVKERMAGKSSEYLNIVLSITNKD</sequence>
<dbReference type="GO" id="GO:0046872">
    <property type="term" value="F:metal ion binding"/>
    <property type="evidence" value="ECO:0007669"/>
    <property type="project" value="UniProtKB-KW"/>
</dbReference>
<evidence type="ECO:0000256" key="4">
    <source>
        <dbReference type="ARBA" id="ARBA00022842"/>
    </source>
</evidence>
<reference evidence="5" key="1">
    <citation type="submission" date="2024-03" db="EMBL/GenBank/DDBJ databases">
        <title>WGS assembly of Saponaria officinalis var. Norfolk2.</title>
        <authorList>
            <person name="Jenkins J."/>
            <person name="Shu S."/>
            <person name="Grimwood J."/>
            <person name="Barry K."/>
            <person name="Goodstein D."/>
            <person name="Schmutz J."/>
            <person name="Leebens-Mack J."/>
            <person name="Osbourn A."/>
        </authorList>
    </citation>
    <scope>NUCLEOTIDE SEQUENCE [LARGE SCALE GENOMIC DNA]</scope>
    <source>
        <strain evidence="5">JIC</strain>
    </source>
</reference>
<dbReference type="InterPro" id="IPR042086">
    <property type="entry name" value="MeTrfase_capping"/>
</dbReference>
<organism evidence="5 6">
    <name type="scientific">Saponaria officinalis</name>
    <name type="common">Common soapwort</name>
    <name type="synonym">Lychnis saponaria</name>
    <dbReference type="NCBI Taxonomy" id="3572"/>
    <lineage>
        <taxon>Eukaryota</taxon>
        <taxon>Viridiplantae</taxon>
        <taxon>Streptophyta</taxon>
        <taxon>Embryophyta</taxon>
        <taxon>Tracheophyta</taxon>
        <taxon>Spermatophyta</taxon>
        <taxon>Magnoliopsida</taxon>
        <taxon>eudicotyledons</taxon>
        <taxon>Gunneridae</taxon>
        <taxon>Pentapetalae</taxon>
        <taxon>Caryophyllales</taxon>
        <taxon>Caryophyllaceae</taxon>
        <taxon>Caryophylleae</taxon>
        <taxon>Saponaria</taxon>
    </lineage>
</organism>
<proteinExistence type="predicted"/>
<dbReference type="Proteomes" id="UP001443914">
    <property type="component" value="Unassembled WGS sequence"/>
</dbReference>
<dbReference type="GO" id="GO:0008168">
    <property type="term" value="F:methyltransferase activity"/>
    <property type="evidence" value="ECO:0007669"/>
    <property type="project" value="UniProtKB-KW"/>
</dbReference>
<dbReference type="Gene3D" id="1.10.1200.270">
    <property type="entry name" value="Methyltransferase, alpha-helical capping domain"/>
    <property type="match status" value="1"/>
</dbReference>
<name>A0AAW1INV6_SAPOF</name>
<keyword evidence="1" id="KW-0489">Methyltransferase</keyword>
<dbReference type="InterPro" id="IPR029063">
    <property type="entry name" value="SAM-dependent_MTases_sf"/>
</dbReference>
<accession>A0AAW1INV6</accession>
<dbReference type="Gene3D" id="3.40.50.150">
    <property type="entry name" value="Vaccinia Virus protein VP39"/>
    <property type="match status" value="1"/>
</dbReference>
<keyword evidence="2" id="KW-0808">Transferase</keyword>
<dbReference type="SUPFAM" id="SSF53335">
    <property type="entry name" value="S-adenosyl-L-methionine-dependent methyltransferases"/>
    <property type="match status" value="1"/>
</dbReference>
<protein>
    <submittedName>
        <fullName evidence="5">Uncharacterized protein</fullName>
    </submittedName>
</protein>
<evidence type="ECO:0000256" key="3">
    <source>
        <dbReference type="ARBA" id="ARBA00022723"/>
    </source>
</evidence>
<comment type="caution">
    <text evidence="5">The sequence shown here is derived from an EMBL/GenBank/DDBJ whole genome shotgun (WGS) entry which is preliminary data.</text>
</comment>
<dbReference type="EMBL" id="JBDFQZ010000009">
    <property type="protein sequence ID" value="KAK9691057.1"/>
    <property type="molecule type" value="Genomic_DNA"/>
</dbReference>
<dbReference type="Pfam" id="PF03492">
    <property type="entry name" value="Methyltransf_7"/>
    <property type="match status" value="1"/>
</dbReference>
<keyword evidence="3" id="KW-0479">Metal-binding</keyword>
<keyword evidence="6" id="KW-1185">Reference proteome</keyword>
<dbReference type="PANTHER" id="PTHR31009">
    <property type="entry name" value="S-ADENOSYL-L-METHIONINE:CARBOXYL METHYLTRANSFERASE FAMILY PROTEIN"/>
    <property type="match status" value="1"/>
</dbReference>
<dbReference type="AlphaFoldDB" id="A0AAW1INV6"/>
<keyword evidence="4" id="KW-0460">Magnesium</keyword>
<dbReference type="GO" id="GO:0032259">
    <property type="term" value="P:methylation"/>
    <property type="evidence" value="ECO:0007669"/>
    <property type="project" value="UniProtKB-KW"/>
</dbReference>
<dbReference type="InterPro" id="IPR005299">
    <property type="entry name" value="MeTrfase_7"/>
</dbReference>
<evidence type="ECO:0000313" key="5">
    <source>
        <dbReference type="EMBL" id="KAK9691057.1"/>
    </source>
</evidence>
<evidence type="ECO:0000256" key="2">
    <source>
        <dbReference type="ARBA" id="ARBA00022679"/>
    </source>
</evidence>
<evidence type="ECO:0000256" key="1">
    <source>
        <dbReference type="ARBA" id="ARBA00022603"/>
    </source>
</evidence>
<gene>
    <name evidence="5" type="ORF">RND81_09G173100</name>
</gene>
<evidence type="ECO:0000313" key="6">
    <source>
        <dbReference type="Proteomes" id="UP001443914"/>
    </source>
</evidence>